<comment type="caution">
    <text evidence="2">The sequence shown here is derived from an EMBL/GenBank/DDBJ whole genome shotgun (WGS) entry which is preliminary data.</text>
</comment>
<dbReference type="RefSeq" id="WP_192016170.1">
    <property type="nucleotide sequence ID" value="NZ_JACYTP010000007.1"/>
</dbReference>
<dbReference type="Pfam" id="PF16976">
    <property type="entry name" value="RcpC"/>
    <property type="match status" value="1"/>
</dbReference>
<gene>
    <name evidence="2" type="primary">cpaB</name>
    <name evidence="2" type="ORF">IFO68_12440</name>
</gene>
<feature type="domain" description="Flp pilus assembly protein RcpC/CpaB" evidence="1">
    <location>
        <begin position="112"/>
        <end position="220"/>
    </location>
</feature>
<evidence type="ECO:0000259" key="1">
    <source>
        <dbReference type="Pfam" id="PF16976"/>
    </source>
</evidence>
<dbReference type="Proteomes" id="UP000649768">
    <property type="component" value="Unassembled WGS sequence"/>
</dbReference>
<name>A0ABR9BLP4_9GAMM</name>
<dbReference type="NCBIfam" id="TIGR03177">
    <property type="entry name" value="pilus_cpaB"/>
    <property type="match status" value="1"/>
</dbReference>
<evidence type="ECO:0000313" key="2">
    <source>
        <dbReference type="EMBL" id="MBD8513480.1"/>
    </source>
</evidence>
<accession>A0ABR9BLP4</accession>
<dbReference type="InterPro" id="IPR031571">
    <property type="entry name" value="RcpC_dom"/>
</dbReference>
<dbReference type="InterPro" id="IPR017592">
    <property type="entry name" value="Pilus_assmbl_Flp-typ_CpaB"/>
</dbReference>
<proteinExistence type="predicted"/>
<dbReference type="EMBL" id="JACYTP010000007">
    <property type="protein sequence ID" value="MBD8513480.1"/>
    <property type="molecule type" value="Genomic_DNA"/>
</dbReference>
<keyword evidence="3" id="KW-1185">Reference proteome</keyword>
<protein>
    <submittedName>
        <fullName evidence="2">Flp pilus assembly protein CpaB</fullName>
    </submittedName>
</protein>
<reference evidence="2 3" key="1">
    <citation type="submission" date="2020-09" db="EMBL/GenBank/DDBJ databases">
        <title>Photobacterium sp. CAU 1568 isolated from sand of Sido Beach.</title>
        <authorList>
            <person name="Kim W."/>
        </authorList>
    </citation>
    <scope>NUCLEOTIDE SEQUENCE [LARGE SCALE GENOMIC DNA]</scope>
    <source>
        <strain evidence="2 3">CAU 1568</strain>
    </source>
</reference>
<evidence type="ECO:0000313" key="3">
    <source>
        <dbReference type="Proteomes" id="UP000649768"/>
    </source>
</evidence>
<sequence length="356" mass="38154">MQGRTLKIAAAVLLVMALLIGWYGVTLSGRTSTQASSPAVSVSKPVVTVWAFANDVPKQAVLTEDMLVATQVTDATAEDIRDYSPFIGRQLKLSVVKGTRLKSALLLGQLPIAQSLPQGYRAIAIQASELTTVGGHVHPGYRVDVIYLLRANKESGDNSTARRILSNVEVLAVGDQLNFDSKKTEKQINDKARTVVLAVPATDTPQLLLAETTGQLRLAVVGTQELAPAVELTADTESMMAYTPVAGQTSDTNQTLGVNQIAGVIQAPKVIISSQKTASTSQGAPAVMMTAPSHSTVKEPEDVKQDDSYVISLKTLGGYREAEVEVKKPTPVKYRYVAPRVEVYQGESRTLVRTSH</sequence>
<organism evidence="2 3">
    <name type="scientific">Photobacterium arenosum</name>
    <dbReference type="NCBI Taxonomy" id="2774143"/>
    <lineage>
        <taxon>Bacteria</taxon>
        <taxon>Pseudomonadati</taxon>
        <taxon>Pseudomonadota</taxon>
        <taxon>Gammaproteobacteria</taxon>
        <taxon>Vibrionales</taxon>
        <taxon>Vibrionaceae</taxon>
        <taxon>Photobacterium</taxon>
    </lineage>
</organism>